<organism evidence="2 3">
    <name type="scientific">Paraconexibacter antarcticus</name>
    <dbReference type="NCBI Taxonomy" id="2949664"/>
    <lineage>
        <taxon>Bacteria</taxon>
        <taxon>Bacillati</taxon>
        <taxon>Actinomycetota</taxon>
        <taxon>Thermoleophilia</taxon>
        <taxon>Solirubrobacterales</taxon>
        <taxon>Paraconexibacteraceae</taxon>
        <taxon>Paraconexibacter</taxon>
    </lineage>
</organism>
<sequence>MLEQLTENLAAVDAELPADVALTADAGYFSEANVDSDAEHDLDAYIATGRLKHDEPPDPEQPLPDHATVRLRPTGRLL</sequence>
<evidence type="ECO:0000256" key="1">
    <source>
        <dbReference type="SAM" id="MobiDB-lite"/>
    </source>
</evidence>
<dbReference type="Proteomes" id="UP001056035">
    <property type="component" value="Chromosome"/>
</dbReference>
<protein>
    <recommendedName>
        <fullName evidence="4">DDE family transposase</fullName>
    </recommendedName>
</protein>
<reference evidence="2 3" key="1">
    <citation type="submission" date="2022-06" db="EMBL/GenBank/DDBJ databases">
        <title>Paraconexibacter antarcticus.</title>
        <authorList>
            <person name="Kim C.S."/>
        </authorList>
    </citation>
    <scope>NUCLEOTIDE SEQUENCE [LARGE SCALE GENOMIC DNA]</scope>
    <source>
        <strain evidence="2 3">02-257</strain>
    </source>
</reference>
<keyword evidence="3" id="KW-1185">Reference proteome</keyword>
<evidence type="ECO:0000313" key="2">
    <source>
        <dbReference type="EMBL" id="UTI66246.1"/>
    </source>
</evidence>
<gene>
    <name evidence="2" type="ORF">NBH00_08565</name>
</gene>
<dbReference type="EMBL" id="CP098502">
    <property type="protein sequence ID" value="UTI66246.1"/>
    <property type="molecule type" value="Genomic_DNA"/>
</dbReference>
<feature type="region of interest" description="Disordered" evidence="1">
    <location>
        <begin position="50"/>
        <end position="78"/>
    </location>
</feature>
<evidence type="ECO:0000313" key="3">
    <source>
        <dbReference type="Proteomes" id="UP001056035"/>
    </source>
</evidence>
<proteinExistence type="predicted"/>
<evidence type="ECO:0008006" key="4">
    <source>
        <dbReference type="Google" id="ProtNLM"/>
    </source>
</evidence>
<name>A0ABY5DW45_9ACTN</name>
<accession>A0ABY5DW45</accession>
<dbReference type="RefSeq" id="WP_254572921.1">
    <property type="nucleotide sequence ID" value="NZ_CP098502.1"/>
</dbReference>